<feature type="transmembrane region" description="Helical" evidence="5">
    <location>
        <begin position="20"/>
        <end position="38"/>
    </location>
</feature>
<feature type="transmembrane region" description="Helical" evidence="5">
    <location>
        <begin position="185"/>
        <end position="207"/>
    </location>
</feature>
<keyword evidence="7" id="KW-0436">Ligase</keyword>
<dbReference type="RefSeq" id="WP_073094469.1">
    <property type="nucleotide sequence ID" value="NZ_FRCY01000005.1"/>
</dbReference>
<evidence type="ECO:0000256" key="5">
    <source>
        <dbReference type="SAM" id="Phobius"/>
    </source>
</evidence>
<keyword evidence="2 5" id="KW-0812">Transmembrane</keyword>
<evidence type="ECO:0000313" key="7">
    <source>
        <dbReference type="EMBL" id="SHN01714.1"/>
    </source>
</evidence>
<feature type="transmembrane region" description="Helical" evidence="5">
    <location>
        <begin position="219"/>
        <end position="236"/>
    </location>
</feature>
<comment type="subcellular location">
    <subcellularLocation>
        <location evidence="1">Membrane</location>
        <topology evidence="1">Multi-pass membrane protein</topology>
    </subcellularLocation>
</comment>
<feature type="transmembrane region" description="Helical" evidence="5">
    <location>
        <begin position="160"/>
        <end position="179"/>
    </location>
</feature>
<organism evidence="7 8">
    <name type="scientific">Cyclobacterium lianum</name>
    <dbReference type="NCBI Taxonomy" id="388280"/>
    <lineage>
        <taxon>Bacteria</taxon>
        <taxon>Pseudomonadati</taxon>
        <taxon>Bacteroidota</taxon>
        <taxon>Cytophagia</taxon>
        <taxon>Cytophagales</taxon>
        <taxon>Cyclobacteriaceae</taxon>
        <taxon>Cyclobacterium</taxon>
    </lineage>
</organism>
<evidence type="ECO:0000256" key="3">
    <source>
        <dbReference type="ARBA" id="ARBA00022989"/>
    </source>
</evidence>
<dbReference type="EMBL" id="FRCY01000005">
    <property type="protein sequence ID" value="SHN01714.1"/>
    <property type="molecule type" value="Genomic_DNA"/>
</dbReference>
<feature type="transmembrane region" description="Helical" evidence="5">
    <location>
        <begin position="101"/>
        <end position="119"/>
    </location>
</feature>
<dbReference type="GO" id="GO:0016020">
    <property type="term" value="C:membrane"/>
    <property type="evidence" value="ECO:0007669"/>
    <property type="project" value="UniProtKB-SubCell"/>
</dbReference>
<sequence>MIDKLHFSLPKNIRLKEVLQWDFFSVLLVVLLFFRILVDRSGLGAVVGLALLGGFFLLLLFKLSIPKYLLFYTGFFFLLIGYAFLNAVYLHNQPFFSIRGVVRYFSYFAVFILAYYSKVSFRQIFILYTLVVLLESVLAVFQFLFMGMERPSGTFINSNHFSYFLVPYFAILLVVYRYYFAAFLIFLLSSFLGGMGGVISLLLVLFLFMLRYARRWQKIFAILIFPFFLAGAAFLMQNRIKELTDVTSISERLAENQAGGGSSLVWRIVTWKLMYDELVAKDGLYTGMGLEFASLASPYFLESSIREPHNDYIRILLEFGIFGLIMFLFALYYALSRMRRASIIHHSKTYFAIYAALAAIFLGMIVGNIVVLNTLWWLLLAIIAIKHKEEKLKKTDV</sequence>
<keyword evidence="3 5" id="KW-1133">Transmembrane helix</keyword>
<evidence type="ECO:0000256" key="4">
    <source>
        <dbReference type="ARBA" id="ARBA00023136"/>
    </source>
</evidence>
<dbReference type="InterPro" id="IPR051533">
    <property type="entry name" value="WaaL-like"/>
</dbReference>
<dbReference type="PANTHER" id="PTHR37422">
    <property type="entry name" value="TEICHURONIC ACID BIOSYNTHESIS PROTEIN TUAE"/>
    <property type="match status" value="1"/>
</dbReference>
<dbReference type="AlphaFoldDB" id="A0A1M7NDP7"/>
<feature type="transmembrane region" description="Helical" evidence="5">
    <location>
        <begin position="45"/>
        <end position="63"/>
    </location>
</feature>
<evidence type="ECO:0000313" key="8">
    <source>
        <dbReference type="Proteomes" id="UP000184513"/>
    </source>
</evidence>
<feature type="transmembrane region" description="Helical" evidence="5">
    <location>
        <begin position="313"/>
        <end position="333"/>
    </location>
</feature>
<dbReference type="Proteomes" id="UP000184513">
    <property type="component" value="Unassembled WGS sequence"/>
</dbReference>
<keyword evidence="8" id="KW-1185">Reference proteome</keyword>
<dbReference type="GO" id="GO:0016874">
    <property type="term" value="F:ligase activity"/>
    <property type="evidence" value="ECO:0007669"/>
    <property type="project" value="UniProtKB-KW"/>
</dbReference>
<gene>
    <name evidence="7" type="ORF">SAMN04488057_105231</name>
</gene>
<evidence type="ECO:0000259" key="6">
    <source>
        <dbReference type="Pfam" id="PF04932"/>
    </source>
</evidence>
<dbReference type="STRING" id="388280.SAMN04488057_105231"/>
<feature type="domain" description="O-antigen ligase-related" evidence="6">
    <location>
        <begin position="181"/>
        <end position="328"/>
    </location>
</feature>
<feature type="transmembrane region" description="Helical" evidence="5">
    <location>
        <begin position="125"/>
        <end position="148"/>
    </location>
</feature>
<dbReference type="Pfam" id="PF04932">
    <property type="entry name" value="Wzy_C"/>
    <property type="match status" value="1"/>
</dbReference>
<dbReference type="InterPro" id="IPR007016">
    <property type="entry name" value="O-antigen_ligase-rel_domated"/>
</dbReference>
<feature type="transmembrane region" description="Helical" evidence="5">
    <location>
        <begin position="353"/>
        <end position="385"/>
    </location>
</feature>
<dbReference type="PANTHER" id="PTHR37422:SF13">
    <property type="entry name" value="LIPOPOLYSACCHARIDE BIOSYNTHESIS PROTEIN PA4999-RELATED"/>
    <property type="match status" value="1"/>
</dbReference>
<proteinExistence type="predicted"/>
<feature type="transmembrane region" description="Helical" evidence="5">
    <location>
        <begin position="69"/>
        <end position="89"/>
    </location>
</feature>
<keyword evidence="4 5" id="KW-0472">Membrane</keyword>
<evidence type="ECO:0000256" key="1">
    <source>
        <dbReference type="ARBA" id="ARBA00004141"/>
    </source>
</evidence>
<dbReference type="OrthoDB" id="1442805at2"/>
<evidence type="ECO:0000256" key="2">
    <source>
        <dbReference type="ARBA" id="ARBA00022692"/>
    </source>
</evidence>
<name>A0A1M7NDP7_9BACT</name>
<protein>
    <submittedName>
        <fullName evidence="7">O-antigen ligase like membrane protein</fullName>
    </submittedName>
</protein>
<reference evidence="7 8" key="1">
    <citation type="submission" date="2016-11" db="EMBL/GenBank/DDBJ databases">
        <authorList>
            <person name="Jaros S."/>
            <person name="Januszkiewicz K."/>
            <person name="Wedrychowicz H."/>
        </authorList>
    </citation>
    <scope>NUCLEOTIDE SEQUENCE [LARGE SCALE GENOMIC DNA]</scope>
    <source>
        <strain evidence="7 8">CGMCC 1.6102</strain>
    </source>
</reference>
<accession>A0A1M7NDP7</accession>